<dbReference type="Pfam" id="PF03629">
    <property type="entry name" value="SASA"/>
    <property type="match status" value="1"/>
</dbReference>
<accession>W7XYS0</accession>
<dbReference type="SUPFAM" id="SSF52266">
    <property type="entry name" value="SGNH hydrolase"/>
    <property type="match status" value="1"/>
</dbReference>
<evidence type="ECO:0000256" key="1">
    <source>
        <dbReference type="ARBA" id="ARBA00022801"/>
    </source>
</evidence>
<dbReference type="Gene3D" id="3.40.50.1110">
    <property type="entry name" value="SGNH hydrolase"/>
    <property type="match status" value="1"/>
</dbReference>
<dbReference type="Proteomes" id="UP000019402">
    <property type="component" value="Unassembled WGS sequence"/>
</dbReference>
<dbReference type="AlphaFoldDB" id="W7XYS0"/>
<dbReference type="PANTHER" id="PTHR31988:SF19">
    <property type="entry name" value="9-O-ACETYL-N-ACETYLNEURAMINIC ACID DEACETYLASE-RELATED"/>
    <property type="match status" value="1"/>
</dbReference>
<comment type="caution">
    <text evidence="3">The sequence shown here is derived from an EMBL/GenBank/DDBJ whole genome shotgun (WGS) entry which is preliminary data.</text>
</comment>
<evidence type="ECO:0000313" key="4">
    <source>
        <dbReference type="Proteomes" id="UP000019402"/>
    </source>
</evidence>
<dbReference type="InterPro" id="IPR005181">
    <property type="entry name" value="SASA"/>
</dbReference>
<gene>
    <name evidence="3" type="ORF">JCM21142_62467</name>
</gene>
<dbReference type="GO" id="GO:0016788">
    <property type="term" value="F:hydrolase activity, acting on ester bonds"/>
    <property type="evidence" value="ECO:0007669"/>
    <property type="project" value="UniProtKB-ARBA"/>
</dbReference>
<dbReference type="InterPro" id="IPR052940">
    <property type="entry name" value="Carb_Esterase_6"/>
</dbReference>
<evidence type="ECO:0000313" key="3">
    <source>
        <dbReference type="EMBL" id="GAF03785.1"/>
    </source>
</evidence>
<organism evidence="3 4">
    <name type="scientific">Saccharicrinis fermentans DSM 9555 = JCM 21142</name>
    <dbReference type="NCBI Taxonomy" id="869213"/>
    <lineage>
        <taxon>Bacteria</taxon>
        <taxon>Pseudomonadati</taxon>
        <taxon>Bacteroidota</taxon>
        <taxon>Bacteroidia</taxon>
        <taxon>Marinilabiliales</taxon>
        <taxon>Marinilabiliaceae</taxon>
        <taxon>Saccharicrinis</taxon>
    </lineage>
</organism>
<name>W7XYS0_9BACT</name>
<dbReference type="eggNOG" id="COG2382">
    <property type="taxonomic scope" value="Bacteria"/>
</dbReference>
<keyword evidence="4" id="KW-1185">Reference proteome</keyword>
<feature type="domain" description="Sialate O-acetylesterase" evidence="2">
    <location>
        <begin position="44"/>
        <end position="290"/>
    </location>
</feature>
<proteinExistence type="predicted"/>
<protein>
    <recommendedName>
        <fullName evidence="2">Sialate O-acetylesterase domain-containing protein</fullName>
    </recommendedName>
</protein>
<dbReference type="STRING" id="869213.GCA_000517085_04715"/>
<keyword evidence="1" id="KW-0378">Hydrolase</keyword>
<dbReference type="PANTHER" id="PTHR31988">
    <property type="entry name" value="ESTERASE, PUTATIVE (DUF303)-RELATED"/>
    <property type="match status" value="1"/>
</dbReference>
<dbReference type="EMBL" id="BAMD01000030">
    <property type="protein sequence ID" value="GAF03785.1"/>
    <property type="molecule type" value="Genomic_DNA"/>
</dbReference>
<reference evidence="3 4" key="1">
    <citation type="journal article" date="2014" name="Genome Announc.">
        <title>Draft Genome Sequence of Cytophaga fermentans JCM 21142T, a Facultative Anaerobe Isolated from Marine Mud.</title>
        <authorList>
            <person name="Starns D."/>
            <person name="Oshima K."/>
            <person name="Suda W."/>
            <person name="Iino T."/>
            <person name="Yuki M."/>
            <person name="Inoue J."/>
            <person name="Kitamura K."/>
            <person name="Iida T."/>
            <person name="Darby A."/>
            <person name="Hattori M."/>
            <person name="Ohkuma M."/>
        </authorList>
    </citation>
    <scope>NUCLEOTIDE SEQUENCE [LARGE SCALE GENOMIC DNA]</scope>
    <source>
        <strain evidence="3 4">JCM 21142</strain>
    </source>
</reference>
<evidence type="ECO:0000259" key="2">
    <source>
        <dbReference type="Pfam" id="PF03629"/>
    </source>
</evidence>
<dbReference type="InterPro" id="IPR036514">
    <property type="entry name" value="SGNH_hydro_sf"/>
</dbReference>
<sequence length="297" mass="33761">MFINSDENVEITHINIFKMKFKVLVLLCLFFFYKQGFSQDPHFYIYLCFGQSNMEGQGRIEEQDSVANSRFKVMQAIDCSNLNREKAKWYPAVAPLCQCYSGLSPVDYFGRTMLDNLPHDITIGVINVAIGGCDIRLFDKDIYMNYDSTYTDQWFVEKVQAYGGNPYHHLISLARQAQGDGVIKGILLHQGETNTGDTQWPWYVKKIYNDMLKDLHLKAKQVPLLAGEVVHQEQHGSCASMNEIIATLPEVVKTAHVVSSRGCTAKADSVHFNVEGYRVLGNRYAEKMLQLKGAKHK</sequence>